<reference evidence="11 12" key="1">
    <citation type="journal article" date="2007" name="Proc. Natl. Acad. Sci. U.S.A.">
        <title>Genome and proteome of long-chain alkane degrading Geobacillus thermodenitrificans NG80-2 isolated from a deep-subsurface oil reservoir.</title>
        <authorList>
            <person name="Feng L."/>
            <person name="Wang W."/>
            <person name="Cheng J."/>
            <person name="Ren Y."/>
            <person name="Zhao G."/>
            <person name="Gao C."/>
            <person name="Tang Y."/>
            <person name="Liu X."/>
            <person name="Han W."/>
            <person name="Peng X."/>
            <person name="Liu R."/>
            <person name="Wang L."/>
        </authorList>
    </citation>
    <scope>NUCLEOTIDE SEQUENCE [LARGE SCALE GENOMIC DNA]</scope>
    <source>
        <strain evidence="11 12">NG80-2</strain>
    </source>
</reference>
<dbReference type="KEGG" id="gtn:GTNG_3317"/>
<keyword evidence="2" id="KW-1003">Cell membrane</keyword>
<dbReference type="PANTHER" id="PTHR32089:SF112">
    <property type="entry name" value="LYSOZYME-LIKE PROTEIN-RELATED"/>
    <property type="match status" value="1"/>
</dbReference>
<dbReference type="Gene3D" id="1.10.287.950">
    <property type="entry name" value="Methyl-accepting chemotaxis protein"/>
    <property type="match status" value="1"/>
</dbReference>
<dbReference type="PANTHER" id="PTHR32089">
    <property type="entry name" value="METHYL-ACCEPTING CHEMOTAXIS PROTEIN MCPB"/>
    <property type="match status" value="1"/>
</dbReference>
<name>A4ITK2_GEOTN</name>
<protein>
    <submittedName>
        <fullName evidence="11">Methyl-accepting chemotaxis protein</fullName>
    </submittedName>
</protein>
<dbReference type="InterPro" id="IPR003660">
    <property type="entry name" value="HAMP_dom"/>
</dbReference>
<evidence type="ECO:0000313" key="11">
    <source>
        <dbReference type="EMBL" id="ABO68656.1"/>
    </source>
</evidence>
<dbReference type="HOGENOM" id="CLU_000445_107_18_9"/>
<keyword evidence="8" id="KW-0812">Transmembrane</keyword>
<proteinExistence type="inferred from homology"/>
<keyword evidence="7" id="KW-0175">Coiled coil</keyword>
<evidence type="ECO:0000259" key="9">
    <source>
        <dbReference type="PROSITE" id="PS50111"/>
    </source>
</evidence>
<feature type="transmembrane region" description="Helical" evidence="8">
    <location>
        <begin position="52"/>
        <end position="74"/>
    </location>
</feature>
<dbReference type="InterPro" id="IPR004089">
    <property type="entry name" value="MCPsignal_dom"/>
</dbReference>
<feature type="coiled-coil region" evidence="7">
    <location>
        <begin position="407"/>
        <end position="434"/>
    </location>
</feature>
<dbReference type="SMART" id="SM00304">
    <property type="entry name" value="HAMP"/>
    <property type="match status" value="1"/>
</dbReference>
<evidence type="ECO:0000256" key="4">
    <source>
        <dbReference type="ARBA" id="ARBA00023224"/>
    </source>
</evidence>
<evidence type="ECO:0000256" key="1">
    <source>
        <dbReference type="ARBA" id="ARBA00004236"/>
    </source>
</evidence>
<keyword evidence="8" id="KW-1133">Transmembrane helix</keyword>
<sequence length="434" mass="46820">MRGKTMGGKRRSFGLRLKLVVFTTVLAIITYSTSALYLYVLYDWWFASFNKSVFTIVVLLLGIFWSGVLAYVAAGWITKPLQHLEEAATKAASGHIEEDVPLPSSNDEIRSLAVAFNHMLHHLRIVITNIEENTARTNEKTSEMSQASETAANRARDIAATIDDISKGATASAEAIQEAAEAAEDVLAIAIRVQETAERAEQSVHEMAETLKTSQDITHSLINGIGQLADDQELSRAAVKQLERHAHQIGNITLLVADMAEQTNLLALNASIEAARAGEHGRGFAVVAEEVRKLADESATAVKQIAELVNNIQNEVARVAMQMDKQAATANAEAVRGKQTNEAIAAMVSSAGEVIRAVHDIAELAKSQMRHMERVAAQTQEVAAIAEQTSAGALEVAAATEAQTEAVSNVHKLANELVEQAEQLQAAVARFRAD</sequence>
<evidence type="ECO:0000256" key="3">
    <source>
        <dbReference type="ARBA" id="ARBA00023136"/>
    </source>
</evidence>
<organism evidence="11 12">
    <name type="scientific">Geobacillus thermodenitrificans (strain NG80-2)</name>
    <dbReference type="NCBI Taxonomy" id="420246"/>
    <lineage>
        <taxon>Bacteria</taxon>
        <taxon>Bacillati</taxon>
        <taxon>Bacillota</taxon>
        <taxon>Bacilli</taxon>
        <taxon>Bacillales</taxon>
        <taxon>Anoxybacillaceae</taxon>
        <taxon>Geobacillus</taxon>
    </lineage>
</organism>
<feature type="transmembrane region" description="Helical" evidence="8">
    <location>
        <begin position="20"/>
        <end position="40"/>
    </location>
</feature>
<accession>A4ITK2</accession>
<dbReference type="PROSITE" id="PS50111">
    <property type="entry name" value="CHEMOTAXIS_TRANSDUC_2"/>
    <property type="match status" value="1"/>
</dbReference>
<dbReference type="GO" id="GO:0007165">
    <property type="term" value="P:signal transduction"/>
    <property type="evidence" value="ECO:0007669"/>
    <property type="project" value="UniProtKB-KW"/>
</dbReference>
<comment type="subcellular location">
    <subcellularLocation>
        <location evidence="1">Cell membrane</location>
    </subcellularLocation>
</comment>
<feature type="domain" description="HAMP" evidence="10">
    <location>
        <begin position="75"/>
        <end position="128"/>
    </location>
</feature>
<dbReference type="GO" id="GO:0005886">
    <property type="term" value="C:plasma membrane"/>
    <property type="evidence" value="ECO:0007669"/>
    <property type="project" value="UniProtKB-SubCell"/>
</dbReference>
<dbReference type="Proteomes" id="UP000001578">
    <property type="component" value="Chromosome"/>
</dbReference>
<comment type="similarity">
    <text evidence="5">Belongs to the methyl-accepting chemotaxis (MCP) protein family.</text>
</comment>
<evidence type="ECO:0000259" key="10">
    <source>
        <dbReference type="PROSITE" id="PS50885"/>
    </source>
</evidence>
<dbReference type="AlphaFoldDB" id="A4ITK2"/>
<gene>
    <name evidence="11" type="ordered locus">GTNG_3317</name>
</gene>
<dbReference type="Pfam" id="PF00015">
    <property type="entry name" value="MCPsignal"/>
    <property type="match status" value="1"/>
</dbReference>
<dbReference type="SMART" id="SM00283">
    <property type="entry name" value="MA"/>
    <property type="match status" value="1"/>
</dbReference>
<evidence type="ECO:0000256" key="2">
    <source>
        <dbReference type="ARBA" id="ARBA00022475"/>
    </source>
</evidence>
<keyword evidence="4 6" id="KW-0807">Transducer</keyword>
<dbReference type="Pfam" id="PF00672">
    <property type="entry name" value="HAMP"/>
    <property type="match status" value="1"/>
</dbReference>
<dbReference type="eggNOG" id="COG0840">
    <property type="taxonomic scope" value="Bacteria"/>
</dbReference>
<evidence type="ECO:0000256" key="7">
    <source>
        <dbReference type="SAM" id="Coils"/>
    </source>
</evidence>
<keyword evidence="3 8" id="KW-0472">Membrane</keyword>
<evidence type="ECO:0000256" key="6">
    <source>
        <dbReference type="PROSITE-ProRule" id="PRU00284"/>
    </source>
</evidence>
<dbReference type="CDD" id="cd06225">
    <property type="entry name" value="HAMP"/>
    <property type="match status" value="1"/>
</dbReference>
<dbReference type="EMBL" id="CP000557">
    <property type="protein sequence ID" value="ABO68656.1"/>
    <property type="molecule type" value="Genomic_DNA"/>
</dbReference>
<evidence type="ECO:0000256" key="5">
    <source>
        <dbReference type="ARBA" id="ARBA00029447"/>
    </source>
</evidence>
<dbReference type="PROSITE" id="PS50885">
    <property type="entry name" value="HAMP"/>
    <property type="match status" value="1"/>
</dbReference>
<feature type="domain" description="Methyl-accepting transducer" evidence="9">
    <location>
        <begin position="147"/>
        <end position="397"/>
    </location>
</feature>
<dbReference type="SUPFAM" id="SSF58104">
    <property type="entry name" value="Methyl-accepting chemotaxis protein (MCP) signaling domain"/>
    <property type="match status" value="1"/>
</dbReference>
<evidence type="ECO:0000256" key="8">
    <source>
        <dbReference type="SAM" id="Phobius"/>
    </source>
</evidence>
<evidence type="ECO:0000313" key="12">
    <source>
        <dbReference type="Proteomes" id="UP000001578"/>
    </source>
</evidence>